<dbReference type="InterPro" id="IPR036201">
    <property type="entry name" value="Pacifastin_dom_sf"/>
</dbReference>
<comment type="similarity">
    <text evidence="6 7">Belongs to the protease inhibitor I19 family.</text>
</comment>
<dbReference type="PROSITE" id="PS51446">
    <property type="entry name" value="PACIFASTIN"/>
    <property type="match status" value="1"/>
</dbReference>
<dbReference type="GO" id="GO:0004867">
    <property type="term" value="F:serine-type endopeptidase inhibitor activity"/>
    <property type="evidence" value="ECO:0007669"/>
    <property type="project" value="UniProtKB-UniRule"/>
</dbReference>
<comment type="caution">
    <text evidence="7">Lacks conserved residue(s) required for the propagation of feature annotation.</text>
</comment>
<evidence type="ECO:0000256" key="2">
    <source>
        <dbReference type="ARBA" id="ARBA00022525"/>
    </source>
</evidence>
<evidence type="ECO:0000313" key="11">
    <source>
        <dbReference type="Proteomes" id="UP001378592"/>
    </source>
</evidence>
<evidence type="ECO:0000256" key="1">
    <source>
        <dbReference type="ARBA" id="ARBA00004613"/>
    </source>
</evidence>
<evidence type="ECO:0000256" key="8">
    <source>
        <dbReference type="SAM" id="SignalP"/>
    </source>
</evidence>
<protein>
    <recommendedName>
        <fullName evidence="9">Pacifastin domain-containing protein</fullName>
    </recommendedName>
</protein>
<keyword evidence="5 7" id="KW-1015">Disulfide bond</keyword>
<dbReference type="SUPFAM" id="SSF57283">
    <property type="entry name" value="PMP inhibitors"/>
    <property type="match status" value="1"/>
</dbReference>
<dbReference type="Pfam" id="PF05375">
    <property type="entry name" value="Pacifastin_I"/>
    <property type="match status" value="1"/>
</dbReference>
<dbReference type="EMBL" id="JAZDUA010000066">
    <property type="protein sequence ID" value="KAK7869986.1"/>
    <property type="molecule type" value="Genomic_DNA"/>
</dbReference>
<name>A0AAN9ZAC9_9ORTH</name>
<keyword evidence="11" id="KW-1185">Reference proteome</keyword>
<keyword evidence="8" id="KW-0732">Signal</keyword>
<organism evidence="10 11">
    <name type="scientific">Gryllus longicercus</name>
    <dbReference type="NCBI Taxonomy" id="2509291"/>
    <lineage>
        <taxon>Eukaryota</taxon>
        <taxon>Metazoa</taxon>
        <taxon>Ecdysozoa</taxon>
        <taxon>Arthropoda</taxon>
        <taxon>Hexapoda</taxon>
        <taxon>Insecta</taxon>
        <taxon>Pterygota</taxon>
        <taxon>Neoptera</taxon>
        <taxon>Polyneoptera</taxon>
        <taxon>Orthoptera</taxon>
        <taxon>Ensifera</taxon>
        <taxon>Gryllidea</taxon>
        <taxon>Grylloidea</taxon>
        <taxon>Gryllidae</taxon>
        <taxon>Gryllinae</taxon>
        <taxon>Gryllus</taxon>
    </lineage>
</organism>
<gene>
    <name evidence="10" type="ORF">R5R35_013753</name>
</gene>
<proteinExistence type="inferred from homology"/>
<reference evidence="10 11" key="1">
    <citation type="submission" date="2024-03" db="EMBL/GenBank/DDBJ databases">
        <title>The genome assembly and annotation of the cricket Gryllus longicercus Weissman &amp; Gray.</title>
        <authorList>
            <person name="Szrajer S."/>
            <person name="Gray D."/>
            <person name="Ylla G."/>
        </authorList>
    </citation>
    <scope>NUCLEOTIDE SEQUENCE [LARGE SCALE GENOMIC DNA]</scope>
    <source>
        <strain evidence="10">DAG 2021-001</strain>
        <tissue evidence="10">Whole body minus gut</tissue>
    </source>
</reference>
<keyword evidence="4 7" id="KW-0722">Serine protease inhibitor</keyword>
<evidence type="ECO:0000313" key="10">
    <source>
        <dbReference type="EMBL" id="KAK7869986.1"/>
    </source>
</evidence>
<accession>A0AAN9ZAC9</accession>
<evidence type="ECO:0000256" key="7">
    <source>
        <dbReference type="PROSITE-ProRule" id="PRU00776"/>
    </source>
</evidence>
<keyword evidence="3 7" id="KW-0646">Protease inhibitor</keyword>
<keyword evidence="2" id="KW-0964">Secreted</keyword>
<feature type="site" description="Reactive bond" evidence="7">
    <location>
        <begin position="139"/>
        <end position="140"/>
    </location>
</feature>
<feature type="disulfide bond" evidence="7">
    <location>
        <begin position="111"/>
        <end position="126"/>
    </location>
</feature>
<feature type="domain" description="Pacifastin" evidence="9">
    <location>
        <begin position="108"/>
        <end position="144"/>
    </location>
</feature>
<feature type="signal peptide" evidence="8">
    <location>
        <begin position="1"/>
        <end position="28"/>
    </location>
</feature>
<evidence type="ECO:0000256" key="3">
    <source>
        <dbReference type="ARBA" id="ARBA00022690"/>
    </source>
</evidence>
<dbReference type="Proteomes" id="UP001378592">
    <property type="component" value="Unassembled WGS sequence"/>
</dbReference>
<sequence>MAMALGVRARVCVGVGAVLVLSAALAGAWPAPSTEAAASSECVSGHRKANLKAGCGGSCYCLGGQWVCPEGDCGDGAGEEQEGERDAEAAPEPFSLPLRRSKRVPLDGERCAPGVTYMDECNTCICSMDGIKAHASCTFKVCPK</sequence>
<evidence type="ECO:0000259" key="9">
    <source>
        <dbReference type="PROSITE" id="PS51446"/>
    </source>
</evidence>
<dbReference type="AlphaFoldDB" id="A0AAN9ZAC9"/>
<evidence type="ECO:0000256" key="5">
    <source>
        <dbReference type="ARBA" id="ARBA00023157"/>
    </source>
</evidence>
<comment type="caution">
    <text evidence="10">The sequence shown here is derived from an EMBL/GenBank/DDBJ whole genome shotgun (WGS) entry which is preliminary data.</text>
</comment>
<feature type="chain" id="PRO_5042993840" description="Pacifastin domain-containing protein" evidence="8">
    <location>
        <begin position="29"/>
        <end position="144"/>
    </location>
</feature>
<dbReference type="InterPro" id="IPR008037">
    <property type="entry name" value="Pacifastin_dom"/>
</dbReference>
<comment type="subcellular location">
    <subcellularLocation>
        <location evidence="1">Secreted</location>
    </subcellularLocation>
</comment>
<evidence type="ECO:0000256" key="6">
    <source>
        <dbReference type="ARBA" id="ARBA00029459"/>
    </source>
</evidence>
<dbReference type="GO" id="GO:0005576">
    <property type="term" value="C:extracellular region"/>
    <property type="evidence" value="ECO:0007669"/>
    <property type="project" value="UniProtKB-SubCell"/>
</dbReference>
<evidence type="ECO:0000256" key="4">
    <source>
        <dbReference type="ARBA" id="ARBA00022900"/>
    </source>
</evidence>